<feature type="compositionally biased region" description="Basic and acidic residues" evidence="1">
    <location>
        <begin position="36"/>
        <end position="48"/>
    </location>
</feature>
<name>A0A9D3YYE5_DREPO</name>
<keyword evidence="3" id="KW-1185">Reference proteome</keyword>
<accession>A0A9D3YYE5</accession>
<dbReference type="Proteomes" id="UP000828390">
    <property type="component" value="Unassembled WGS sequence"/>
</dbReference>
<sequence>MEAIAETRPSGSVRWLGPPCSAGRPRSQAETNGPKGPERDSQAIRPRELGCPTRPARPTPTKGESRLRPPFTALRENHPSVQAAQARLPGPHHKARETYYYSNCAIRL</sequence>
<evidence type="ECO:0000256" key="1">
    <source>
        <dbReference type="SAM" id="MobiDB-lite"/>
    </source>
</evidence>
<dbReference type="AlphaFoldDB" id="A0A9D3YYE5"/>
<comment type="caution">
    <text evidence="2">The sequence shown here is derived from an EMBL/GenBank/DDBJ whole genome shotgun (WGS) entry which is preliminary data.</text>
</comment>
<dbReference type="EMBL" id="JAIWYP010000014">
    <property type="protein sequence ID" value="KAH3709423.1"/>
    <property type="molecule type" value="Genomic_DNA"/>
</dbReference>
<protein>
    <submittedName>
        <fullName evidence="2">Uncharacterized protein</fullName>
    </submittedName>
</protein>
<reference evidence="2" key="2">
    <citation type="submission" date="2020-11" db="EMBL/GenBank/DDBJ databases">
        <authorList>
            <person name="McCartney M.A."/>
            <person name="Auch B."/>
            <person name="Kono T."/>
            <person name="Mallez S."/>
            <person name="Becker A."/>
            <person name="Gohl D.M."/>
            <person name="Silverstein K.A.T."/>
            <person name="Koren S."/>
            <person name="Bechman K.B."/>
            <person name="Herman A."/>
            <person name="Abrahante J.E."/>
            <person name="Garbe J."/>
        </authorList>
    </citation>
    <scope>NUCLEOTIDE SEQUENCE</scope>
    <source>
        <strain evidence="2">Duluth1</strain>
        <tissue evidence="2">Whole animal</tissue>
    </source>
</reference>
<organism evidence="2 3">
    <name type="scientific">Dreissena polymorpha</name>
    <name type="common">Zebra mussel</name>
    <name type="synonym">Mytilus polymorpha</name>
    <dbReference type="NCBI Taxonomy" id="45954"/>
    <lineage>
        <taxon>Eukaryota</taxon>
        <taxon>Metazoa</taxon>
        <taxon>Spiralia</taxon>
        <taxon>Lophotrochozoa</taxon>
        <taxon>Mollusca</taxon>
        <taxon>Bivalvia</taxon>
        <taxon>Autobranchia</taxon>
        <taxon>Heteroconchia</taxon>
        <taxon>Euheterodonta</taxon>
        <taxon>Imparidentia</taxon>
        <taxon>Neoheterodontei</taxon>
        <taxon>Myida</taxon>
        <taxon>Dreissenoidea</taxon>
        <taxon>Dreissenidae</taxon>
        <taxon>Dreissena</taxon>
    </lineage>
</organism>
<feature type="region of interest" description="Disordered" evidence="1">
    <location>
        <begin position="1"/>
        <end position="68"/>
    </location>
</feature>
<evidence type="ECO:0000313" key="2">
    <source>
        <dbReference type="EMBL" id="KAH3709423.1"/>
    </source>
</evidence>
<proteinExistence type="predicted"/>
<reference evidence="2" key="1">
    <citation type="journal article" date="2019" name="bioRxiv">
        <title>The Genome of the Zebra Mussel, Dreissena polymorpha: A Resource for Invasive Species Research.</title>
        <authorList>
            <person name="McCartney M.A."/>
            <person name="Auch B."/>
            <person name="Kono T."/>
            <person name="Mallez S."/>
            <person name="Zhang Y."/>
            <person name="Obille A."/>
            <person name="Becker A."/>
            <person name="Abrahante J.E."/>
            <person name="Garbe J."/>
            <person name="Badalamenti J.P."/>
            <person name="Herman A."/>
            <person name="Mangelson H."/>
            <person name="Liachko I."/>
            <person name="Sullivan S."/>
            <person name="Sone E.D."/>
            <person name="Koren S."/>
            <person name="Silverstein K.A.T."/>
            <person name="Beckman K.B."/>
            <person name="Gohl D.M."/>
        </authorList>
    </citation>
    <scope>NUCLEOTIDE SEQUENCE</scope>
    <source>
        <strain evidence="2">Duluth1</strain>
        <tissue evidence="2">Whole animal</tissue>
    </source>
</reference>
<evidence type="ECO:0000313" key="3">
    <source>
        <dbReference type="Proteomes" id="UP000828390"/>
    </source>
</evidence>
<gene>
    <name evidence="2" type="ORF">DPMN_068886</name>
</gene>